<comment type="subcellular location">
    <subcellularLocation>
        <location evidence="1 6">Nucleus</location>
    </subcellularLocation>
</comment>
<sequence>VPFAGYELSSRHRGPNQKGLPNKRIRKASEKKSSDVARAPEKNFECLSCDANVLITAGDKGWREYGSHVVLELFEHNEWKLSVKVLGVTRYSYKALQFIQLGSANRYTHAMMWKGDKDWILEFPDRSQWALFKEMHEECWREYGSHVVLELFEHNEWKLSVKVLGVTRYSYKALQFIQLGSANRYTHAMMWKGDKDWILEFPDRSQWALFKEMHEECYNRNLRAASVKNIPIPGVHLIEENDDEGSEVTFVRSSMYFQQVETDFEMALNPSRVLYDMDSEDEQWFSNIRNSDKYNSDLNGITEEMFEKTMDLFEKAAYAKMRDQFTPHEIEELTFHVGPLGIVKVVYDHWLQRRQKKGMALIRHFQMPMWERYQQQLKEWEVAVTKNNISSNGCLDKGATLEKPPMFAFCLKPRGLESQNKGLKHRSQEKISVSGHSNRLRYHDSYQTNGRRPNGSAFSDERYPGHSYDSLDDSPLPMTSPRVFSQRDTASMK</sequence>
<dbReference type="Proteomes" id="UP001058974">
    <property type="component" value="Chromosome 4"/>
</dbReference>
<feature type="domain" description="Enhancer of polycomb-like N-terminal" evidence="8">
    <location>
        <begin position="223"/>
        <end position="315"/>
    </location>
</feature>
<accession>A0A9D4XJ37</accession>
<dbReference type="InterPro" id="IPR024943">
    <property type="entry name" value="Enhancer_polycomb"/>
</dbReference>
<feature type="region of interest" description="Disordered" evidence="7">
    <location>
        <begin position="1"/>
        <end position="36"/>
    </location>
</feature>
<feature type="non-terminal residue" evidence="9">
    <location>
        <position position="493"/>
    </location>
</feature>
<evidence type="ECO:0000256" key="2">
    <source>
        <dbReference type="ARBA" id="ARBA00008035"/>
    </source>
</evidence>
<gene>
    <name evidence="9" type="ORF">KIW84_044967</name>
</gene>
<proteinExistence type="inferred from homology"/>
<dbReference type="GO" id="GO:0006357">
    <property type="term" value="P:regulation of transcription by RNA polymerase II"/>
    <property type="evidence" value="ECO:0007669"/>
    <property type="project" value="InterPro"/>
</dbReference>
<keyword evidence="4 6" id="KW-0804">Transcription</keyword>
<evidence type="ECO:0000256" key="7">
    <source>
        <dbReference type="SAM" id="MobiDB-lite"/>
    </source>
</evidence>
<dbReference type="Pfam" id="PF10513">
    <property type="entry name" value="EPL1"/>
    <property type="match status" value="1"/>
</dbReference>
<evidence type="ECO:0000256" key="3">
    <source>
        <dbReference type="ARBA" id="ARBA00023015"/>
    </source>
</evidence>
<evidence type="ECO:0000256" key="6">
    <source>
        <dbReference type="RuleBase" id="RU361124"/>
    </source>
</evidence>
<organism evidence="9 10">
    <name type="scientific">Pisum sativum</name>
    <name type="common">Garden pea</name>
    <name type="synonym">Lathyrus oleraceus</name>
    <dbReference type="NCBI Taxonomy" id="3888"/>
    <lineage>
        <taxon>Eukaryota</taxon>
        <taxon>Viridiplantae</taxon>
        <taxon>Streptophyta</taxon>
        <taxon>Embryophyta</taxon>
        <taxon>Tracheophyta</taxon>
        <taxon>Spermatophyta</taxon>
        <taxon>Magnoliopsida</taxon>
        <taxon>eudicotyledons</taxon>
        <taxon>Gunneridae</taxon>
        <taxon>Pentapetalae</taxon>
        <taxon>rosids</taxon>
        <taxon>fabids</taxon>
        <taxon>Fabales</taxon>
        <taxon>Fabaceae</taxon>
        <taxon>Papilionoideae</taxon>
        <taxon>50 kb inversion clade</taxon>
        <taxon>NPAAA clade</taxon>
        <taxon>Hologalegina</taxon>
        <taxon>IRL clade</taxon>
        <taxon>Fabeae</taxon>
        <taxon>Lathyrus</taxon>
    </lineage>
</organism>
<dbReference type="GO" id="GO:0005634">
    <property type="term" value="C:nucleus"/>
    <property type="evidence" value="ECO:0007669"/>
    <property type="project" value="UniProtKB-SubCell"/>
</dbReference>
<protein>
    <recommendedName>
        <fullName evidence="6">Enhancer of polycomb-like protein</fullName>
    </recommendedName>
</protein>
<dbReference type="GO" id="GO:0035267">
    <property type="term" value="C:NuA4 histone acetyltransferase complex"/>
    <property type="evidence" value="ECO:0007669"/>
    <property type="project" value="InterPro"/>
</dbReference>
<evidence type="ECO:0000313" key="10">
    <source>
        <dbReference type="Proteomes" id="UP001058974"/>
    </source>
</evidence>
<dbReference type="AlphaFoldDB" id="A0A9D4XJ37"/>
<feature type="compositionally biased region" description="Polar residues" evidence="7">
    <location>
        <begin position="482"/>
        <end position="493"/>
    </location>
</feature>
<feature type="compositionally biased region" description="Basic residues" evidence="7">
    <location>
        <begin position="11"/>
        <end position="26"/>
    </location>
</feature>
<dbReference type="InterPro" id="IPR019542">
    <property type="entry name" value="Enhancer_polycomb-like_N"/>
</dbReference>
<comment type="similarity">
    <text evidence="2 6">Belongs to the enhancer of polycomb family.</text>
</comment>
<keyword evidence="5 6" id="KW-0539">Nucleus</keyword>
<dbReference type="PANTHER" id="PTHR14898">
    <property type="entry name" value="ENHANCER OF POLYCOMB"/>
    <property type="match status" value="1"/>
</dbReference>
<name>A0A9D4XJ37_PEA</name>
<comment type="caution">
    <text evidence="9">The sequence shown here is derived from an EMBL/GenBank/DDBJ whole genome shotgun (WGS) entry which is preliminary data.</text>
</comment>
<keyword evidence="10" id="KW-1185">Reference proteome</keyword>
<evidence type="ECO:0000256" key="5">
    <source>
        <dbReference type="ARBA" id="ARBA00023242"/>
    </source>
</evidence>
<dbReference type="Gramene" id="Psat04G0496700-T4">
    <property type="protein sequence ID" value="KAI5421352.1"/>
    <property type="gene ID" value="KIW84_044967"/>
</dbReference>
<feature type="non-terminal residue" evidence="9">
    <location>
        <position position="1"/>
    </location>
</feature>
<reference evidence="9 10" key="1">
    <citation type="journal article" date="2022" name="Nat. Genet.">
        <title>Improved pea reference genome and pan-genome highlight genomic features and evolutionary characteristics.</title>
        <authorList>
            <person name="Yang T."/>
            <person name="Liu R."/>
            <person name="Luo Y."/>
            <person name="Hu S."/>
            <person name="Wang D."/>
            <person name="Wang C."/>
            <person name="Pandey M.K."/>
            <person name="Ge S."/>
            <person name="Xu Q."/>
            <person name="Li N."/>
            <person name="Li G."/>
            <person name="Huang Y."/>
            <person name="Saxena R.K."/>
            <person name="Ji Y."/>
            <person name="Li M."/>
            <person name="Yan X."/>
            <person name="He Y."/>
            <person name="Liu Y."/>
            <person name="Wang X."/>
            <person name="Xiang C."/>
            <person name="Varshney R.K."/>
            <person name="Ding H."/>
            <person name="Gao S."/>
            <person name="Zong X."/>
        </authorList>
    </citation>
    <scope>NUCLEOTIDE SEQUENCE [LARGE SCALE GENOMIC DNA]</scope>
    <source>
        <strain evidence="9 10">cv. Zhongwan 6</strain>
    </source>
</reference>
<evidence type="ECO:0000259" key="8">
    <source>
        <dbReference type="Pfam" id="PF10513"/>
    </source>
</evidence>
<feature type="region of interest" description="Disordered" evidence="7">
    <location>
        <begin position="419"/>
        <end position="493"/>
    </location>
</feature>
<feature type="compositionally biased region" description="Basic and acidic residues" evidence="7">
    <location>
        <begin position="27"/>
        <end position="36"/>
    </location>
</feature>
<keyword evidence="3 6" id="KW-0805">Transcription regulation</keyword>
<dbReference type="EMBL" id="JAMSHJ010000004">
    <property type="protein sequence ID" value="KAI5421352.1"/>
    <property type="molecule type" value="Genomic_DNA"/>
</dbReference>
<evidence type="ECO:0000313" key="9">
    <source>
        <dbReference type="EMBL" id="KAI5421352.1"/>
    </source>
</evidence>
<evidence type="ECO:0000256" key="1">
    <source>
        <dbReference type="ARBA" id="ARBA00004123"/>
    </source>
</evidence>
<evidence type="ECO:0000256" key="4">
    <source>
        <dbReference type="ARBA" id="ARBA00023163"/>
    </source>
</evidence>